<comment type="caution">
    <text evidence="3">The sequence shown here is derived from an EMBL/GenBank/DDBJ whole genome shotgun (WGS) entry which is preliminary data.</text>
</comment>
<dbReference type="PANTHER" id="PTHR28008">
    <property type="entry name" value="DOMAIN PROTEIN, PUTATIVE (AFU_ORTHOLOGUE AFUA_3G10980)-RELATED"/>
    <property type="match status" value="1"/>
</dbReference>
<name>A0AA94EEH0_9GAMM</name>
<dbReference type="InterPro" id="IPR006976">
    <property type="entry name" value="VanZ-like"/>
</dbReference>
<dbReference type="NCBIfam" id="NF037970">
    <property type="entry name" value="vanZ_1"/>
    <property type="match status" value="1"/>
</dbReference>
<evidence type="ECO:0000313" key="3">
    <source>
        <dbReference type="EMBL" id="RUO42641.1"/>
    </source>
</evidence>
<feature type="transmembrane region" description="Helical" evidence="1">
    <location>
        <begin position="60"/>
        <end position="78"/>
    </location>
</feature>
<evidence type="ECO:0000259" key="2">
    <source>
        <dbReference type="Pfam" id="PF04892"/>
    </source>
</evidence>
<evidence type="ECO:0000256" key="1">
    <source>
        <dbReference type="SAM" id="Phobius"/>
    </source>
</evidence>
<dbReference type="Proteomes" id="UP000286680">
    <property type="component" value="Unassembled WGS sequence"/>
</dbReference>
<dbReference type="AlphaFoldDB" id="A0AA94EEH0"/>
<feature type="transmembrane region" description="Helical" evidence="1">
    <location>
        <begin position="35"/>
        <end position="53"/>
    </location>
</feature>
<reference evidence="4" key="1">
    <citation type="journal article" date="2018" name="Front. Microbiol.">
        <title>Genome-Based Analysis Reveals the Taxonomy and Diversity of the Family Idiomarinaceae.</title>
        <authorList>
            <person name="Liu Y."/>
            <person name="Lai Q."/>
            <person name="Shao Z."/>
        </authorList>
    </citation>
    <scope>NUCLEOTIDE SEQUENCE [LARGE SCALE GENOMIC DNA]</scope>
    <source>
        <strain evidence="4">SN-14</strain>
    </source>
</reference>
<organism evidence="3 4">
    <name type="scientific">Idiomarina aquatica</name>
    <dbReference type="NCBI Taxonomy" id="1327752"/>
    <lineage>
        <taxon>Bacteria</taxon>
        <taxon>Pseudomonadati</taxon>
        <taxon>Pseudomonadota</taxon>
        <taxon>Gammaproteobacteria</taxon>
        <taxon>Alteromonadales</taxon>
        <taxon>Idiomarinaceae</taxon>
        <taxon>Idiomarina</taxon>
    </lineage>
</organism>
<keyword evidence="1" id="KW-0472">Membrane</keyword>
<dbReference type="EMBL" id="PIPS01000003">
    <property type="protein sequence ID" value="RUO42641.1"/>
    <property type="molecule type" value="Genomic_DNA"/>
</dbReference>
<evidence type="ECO:0000313" key="4">
    <source>
        <dbReference type="Proteomes" id="UP000286680"/>
    </source>
</evidence>
<feature type="transmembrane region" description="Helical" evidence="1">
    <location>
        <begin position="84"/>
        <end position="104"/>
    </location>
</feature>
<keyword evidence="1" id="KW-1133">Transmembrane helix</keyword>
<gene>
    <name evidence="3" type="ORF">CWE23_10485</name>
</gene>
<accession>A0AA94EEH0</accession>
<dbReference type="Pfam" id="PF04892">
    <property type="entry name" value="VanZ"/>
    <property type="match status" value="1"/>
</dbReference>
<dbReference type="PANTHER" id="PTHR28008:SF1">
    <property type="entry name" value="DOMAIN PROTEIN, PUTATIVE (AFU_ORTHOLOGUE AFUA_3G10980)-RELATED"/>
    <property type="match status" value="1"/>
</dbReference>
<keyword evidence="1" id="KW-0812">Transmembrane</keyword>
<feature type="domain" description="VanZ-like" evidence="2">
    <location>
        <begin position="27"/>
        <end position="103"/>
    </location>
</feature>
<keyword evidence="4" id="KW-1185">Reference proteome</keyword>
<proteinExistence type="predicted"/>
<protein>
    <recommendedName>
        <fullName evidence="2">VanZ-like domain-containing protein</fullName>
    </recommendedName>
</protein>
<sequence length="112" mass="12554">MARIAFILLLIGATIAFFWQVPSTGASRIPYIDKYVHFGVFFLLSFTLHQAFALSARASFLWLGLYGLFIEVAQSYIPGRGSDVYDWLADSAGVLGYFAIVFLVQKYKKNAN</sequence>